<dbReference type="Proteomes" id="UP000485058">
    <property type="component" value="Unassembled WGS sequence"/>
</dbReference>
<keyword evidence="2" id="KW-1185">Reference proteome</keyword>
<protein>
    <submittedName>
        <fullName evidence="1">Uncharacterized protein</fullName>
    </submittedName>
</protein>
<reference evidence="1 2" key="1">
    <citation type="submission" date="2020-02" db="EMBL/GenBank/DDBJ databases">
        <title>Draft genome sequence of Haematococcus lacustris strain NIES-144.</title>
        <authorList>
            <person name="Morimoto D."/>
            <person name="Nakagawa S."/>
            <person name="Yoshida T."/>
            <person name="Sawayama S."/>
        </authorList>
    </citation>
    <scope>NUCLEOTIDE SEQUENCE [LARGE SCALE GENOMIC DNA]</scope>
    <source>
        <strain evidence="1 2">NIES-144</strain>
    </source>
</reference>
<name>A0A699ZNB1_HAELA</name>
<accession>A0A699ZNB1</accession>
<evidence type="ECO:0000313" key="2">
    <source>
        <dbReference type="Proteomes" id="UP000485058"/>
    </source>
</evidence>
<dbReference type="PANTHER" id="PTHR48493">
    <property type="entry name" value="UBIQUITIN-LIKE DOMAIN-CONTAINING CTD PHOSPHATASE 1"/>
    <property type="match status" value="1"/>
</dbReference>
<dbReference type="GO" id="GO:0090364">
    <property type="term" value="P:regulation of proteasome assembly"/>
    <property type="evidence" value="ECO:0007669"/>
    <property type="project" value="InterPro"/>
</dbReference>
<dbReference type="InterPro" id="IPR051658">
    <property type="entry name" value="UBLCP1"/>
</dbReference>
<dbReference type="AlphaFoldDB" id="A0A699ZNB1"/>
<sequence length="78" mass="8731">MKPGLKVMMIGTSETVIQATQKEAEAAPQVQDDFDLTEEQQGSLEVKDQPEVQEKLARRLRSVEVKILNPPRPGKKCL</sequence>
<comment type="caution">
    <text evidence="1">The sequence shown here is derived from an EMBL/GenBank/DDBJ whole genome shotgun (WGS) entry which is preliminary data.</text>
</comment>
<proteinExistence type="predicted"/>
<dbReference type="PANTHER" id="PTHR48493:SF1">
    <property type="entry name" value="UBIQUITIN-LIKE DOMAIN-CONTAINING CTD PHOSPHATASE 1"/>
    <property type="match status" value="1"/>
</dbReference>
<feature type="non-terminal residue" evidence="1">
    <location>
        <position position="1"/>
    </location>
</feature>
<gene>
    <name evidence="1" type="ORF">HaLaN_18370</name>
</gene>
<dbReference type="EMBL" id="BLLF01001766">
    <property type="protein sequence ID" value="GFH21129.1"/>
    <property type="molecule type" value="Genomic_DNA"/>
</dbReference>
<evidence type="ECO:0000313" key="1">
    <source>
        <dbReference type="EMBL" id="GFH21129.1"/>
    </source>
</evidence>
<feature type="non-terminal residue" evidence="1">
    <location>
        <position position="78"/>
    </location>
</feature>
<organism evidence="1 2">
    <name type="scientific">Haematococcus lacustris</name>
    <name type="common">Green alga</name>
    <name type="synonym">Haematococcus pluvialis</name>
    <dbReference type="NCBI Taxonomy" id="44745"/>
    <lineage>
        <taxon>Eukaryota</taxon>
        <taxon>Viridiplantae</taxon>
        <taxon>Chlorophyta</taxon>
        <taxon>core chlorophytes</taxon>
        <taxon>Chlorophyceae</taxon>
        <taxon>CS clade</taxon>
        <taxon>Chlamydomonadales</taxon>
        <taxon>Haematococcaceae</taxon>
        <taxon>Haematococcus</taxon>
    </lineage>
</organism>